<keyword evidence="5" id="KW-0119">Carbohydrate metabolism</keyword>
<dbReference type="InterPro" id="IPR013785">
    <property type="entry name" value="Aldolase_TIM"/>
</dbReference>
<name>Q2FLC4_METHJ</name>
<dbReference type="CDD" id="cd16841">
    <property type="entry name" value="RraA_family"/>
    <property type="match status" value="1"/>
</dbReference>
<dbReference type="PANTHER" id="PTHR35039">
    <property type="entry name" value="3-KETO-L-GULONATE-6-PHOSPHATE DECARBOXYLASE SGBH-RELATED"/>
    <property type="match status" value="1"/>
</dbReference>
<dbReference type="SUPFAM" id="SSF89562">
    <property type="entry name" value="RraA-like"/>
    <property type="match status" value="1"/>
</dbReference>
<comment type="catalytic activity">
    <reaction evidence="1">
        <text>D-ribulose 5-phosphate + formaldehyde = D-arabino-hex-3-ulose 6-phosphate</text>
        <dbReference type="Rhea" id="RHEA:25201"/>
        <dbReference type="ChEBI" id="CHEBI:16842"/>
        <dbReference type="ChEBI" id="CHEBI:58121"/>
        <dbReference type="ChEBI" id="CHEBI:58542"/>
        <dbReference type="EC" id="4.1.2.43"/>
    </reaction>
</comment>
<dbReference type="GO" id="GO:0004590">
    <property type="term" value="F:orotidine-5'-phosphate decarboxylase activity"/>
    <property type="evidence" value="ECO:0007669"/>
    <property type="project" value="InterPro"/>
</dbReference>
<dbReference type="Gene3D" id="3.50.30.40">
    <property type="entry name" value="Ribonuclease E inhibitor RraA/RraA-like"/>
    <property type="match status" value="1"/>
</dbReference>
<dbReference type="AlphaFoldDB" id="Q2FLC4"/>
<feature type="domain" description="Orotidine 5'-phosphate decarboxylase" evidence="6">
    <location>
        <begin position="5"/>
        <end position="206"/>
    </location>
</feature>
<dbReference type="OrthoDB" id="15246at2157"/>
<dbReference type="FunFam" id="3.20.20.70:FF:000022">
    <property type="entry name" value="3-keto-L-gulonate-6-phosphate decarboxylase UlaD"/>
    <property type="match status" value="1"/>
</dbReference>
<dbReference type="InterPro" id="IPR001754">
    <property type="entry name" value="OMPdeCOase_dom"/>
</dbReference>
<evidence type="ECO:0000256" key="3">
    <source>
        <dbReference type="ARBA" id="ARBA00012890"/>
    </source>
</evidence>
<dbReference type="InterPro" id="IPR017553">
    <property type="entry name" value="3-hexulose-6-phosphate_synth"/>
</dbReference>
<evidence type="ECO:0000256" key="4">
    <source>
        <dbReference type="ARBA" id="ARBA00023239"/>
    </source>
</evidence>
<dbReference type="GO" id="GO:0033982">
    <property type="term" value="F:3-dehydro-L-gulonate-6-phosphate decarboxylase activity"/>
    <property type="evidence" value="ECO:0007669"/>
    <property type="project" value="TreeGrafter"/>
</dbReference>
<evidence type="ECO:0000256" key="1">
    <source>
        <dbReference type="ARBA" id="ARBA00000718"/>
    </source>
</evidence>
<dbReference type="EMBL" id="CP000254">
    <property type="protein sequence ID" value="ABD40403.1"/>
    <property type="molecule type" value="Genomic_DNA"/>
</dbReference>
<proteinExistence type="inferred from homology"/>
<dbReference type="EnsemblBacteria" id="ABD40403">
    <property type="protein sequence ID" value="ABD40403"/>
    <property type="gene ID" value="Mhun_0647"/>
</dbReference>
<evidence type="ECO:0000259" key="6">
    <source>
        <dbReference type="SMART" id="SM00934"/>
    </source>
</evidence>
<dbReference type="EC" id="4.1.2.43" evidence="3"/>
<dbReference type="GO" id="GO:0019854">
    <property type="term" value="P:L-ascorbic acid catabolic process"/>
    <property type="evidence" value="ECO:0007669"/>
    <property type="project" value="TreeGrafter"/>
</dbReference>
<dbReference type="InterPro" id="IPR036704">
    <property type="entry name" value="RraA/RraA-like_sf"/>
</dbReference>
<dbReference type="PANTHER" id="PTHR35039:SF3">
    <property type="entry name" value="3-KETO-L-GULONATE-6-PHOSPHATE DECARBOXYLASE SGBH-RELATED"/>
    <property type="match status" value="1"/>
</dbReference>
<accession>Q2FLC4</accession>
<dbReference type="NCBIfam" id="TIGR03128">
    <property type="entry name" value="RuMP_HxlA"/>
    <property type="match status" value="1"/>
</dbReference>
<reference evidence="8" key="1">
    <citation type="journal article" date="2016" name="Stand. Genomic Sci.">
        <title>Complete genome sequence of Methanospirillum hungatei type strain JF1.</title>
        <authorList>
            <person name="Gunsalus R.P."/>
            <person name="Cook L.E."/>
            <person name="Crable B."/>
            <person name="Rohlin L."/>
            <person name="McDonald E."/>
            <person name="Mouttaki H."/>
            <person name="Sieber J.R."/>
            <person name="Poweleit N."/>
            <person name="Zhou H."/>
            <person name="Lapidus A.L."/>
            <person name="Daligault H.E."/>
            <person name="Land M."/>
            <person name="Gilna P."/>
            <person name="Ivanova N."/>
            <person name="Kyrpides N."/>
            <person name="Culley D.E."/>
            <person name="McInerney M.J."/>
        </authorList>
    </citation>
    <scope>NUCLEOTIDE SEQUENCE [LARGE SCALE GENOMIC DNA]</scope>
    <source>
        <strain evidence="8">ATCC 27890 / DSM 864 / NBRC 100397 / JF-1</strain>
    </source>
</reference>
<dbReference type="CDD" id="cd04726">
    <property type="entry name" value="KGPDC_HPS"/>
    <property type="match status" value="1"/>
</dbReference>
<evidence type="ECO:0000313" key="8">
    <source>
        <dbReference type="Proteomes" id="UP000001941"/>
    </source>
</evidence>
<evidence type="ECO:0000256" key="2">
    <source>
        <dbReference type="ARBA" id="ARBA00006350"/>
    </source>
</evidence>
<organism evidence="7 8">
    <name type="scientific">Methanospirillum hungatei JF-1 (strain ATCC 27890 / DSM 864 / NBRC 100397 / JF-1)</name>
    <dbReference type="NCBI Taxonomy" id="323259"/>
    <lineage>
        <taxon>Archaea</taxon>
        <taxon>Methanobacteriati</taxon>
        <taxon>Methanobacteriota</taxon>
        <taxon>Stenosarchaea group</taxon>
        <taxon>Methanomicrobia</taxon>
        <taxon>Methanomicrobiales</taxon>
        <taxon>Methanospirillaceae</taxon>
        <taxon>Methanospirillum</taxon>
    </lineage>
</organism>
<dbReference type="SMART" id="SM00934">
    <property type="entry name" value="OMPdecase"/>
    <property type="match status" value="1"/>
</dbReference>
<evidence type="ECO:0000313" key="7">
    <source>
        <dbReference type="EMBL" id="ABD40403.1"/>
    </source>
</evidence>
<dbReference type="NCBIfam" id="NF005442">
    <property type="entry name" value="PRK07028.1"/>
    <property type="match status" value="1"/>
</dbReference>
<dbReference type="PIRSF" id="PIRSF037137">
    <property type="entry name" value="HPS_DMK_prd"/>
    <property type="match status" value="1"/>
</dbReference>
<dbReference type="RefSeq" id="WP_011447687.1">
    <property type="nucleotide sequence ID" value="NC_007796.1"/>
</dbReference>
<keyword evidence="4 7" id="KW-0456">Lyase</keyword>
<dbReference type="GO" id="GO:0043801">
    <property type="term" value="F:hexulose-6-phosphate synthase activity"/>
    <property type="evidence" value="ECO:0007669"/>
    <property type="project" value="UniProtKB-EC"/>
</dbReference>
<dbReference type="InterPro" id="IPR017120">
    <property type="entry name" value="Bifunct_HPS/DMK_prd"/>
</dbReference>
<dbReference type="Proteomes" id="UP000001941">
    <property type="component" value="Chromosome"/>
</dbReference>
<dbReference type="GeneID" id="3923471"/>
<dbReference type="KEGG" id="mhu:Mhun_0647"/>
<sequence length="429" mass="45425">MNRSVLQVALDLVELDRAITIAGEAVLGGADWLEVGTPLIKSEGMRAVSALKSAFPDRQIIADMKTADTGAIEVEMAAKSGADIVCVLGASDNSVIAESVRAARKYGVKIMADLISVPNPSGRAGELEQLGVDYICAHTGIDQQMTGTDSLDLLMKVIREVSIPVAAAGGISEKTAPGAIAAGASIVIVGGSIIRSSDVTGSTRRIKEAMNQPVPYAGPDISQEDEIREILRYVSSSNVSDAMHRKGAMSGMIPLCPGTKAVGKAVTVQTFAGDWAKPVEAIDIALPGDVIVINNDKGTHVAPWGELATISCLNRGISGVIIDGAVRDVDDIKKMQYPLWSTAMVPNAGEPKGFGEIGSEIQCGGQTVNPGDWIIADESGVVVIPKTRAYEIARRAKEVYNTELRIRQELKQGKTLSQVMNLLRWEKHS</sequence>
<dbReference type="Pfam" id="PF00215">
    <property type="entry name" value="OMPdecase"/>
    <property type="match status" value="1"/>
</dbReference>
<dbReference type="eggNOG" id="arCOG00053">
    <property type="taxonomic scope" value="Archaea"/>
</dbReference>
<dbReference type="SUPFAM" id="SSF51366">
    <property type="entry name" value="Ribulose-phoshate binding barrel"/>
    <property type="match status" value="1"/>
</dbReference>
<dbReference type="STRING" id="323259.Mhun_0647"/>
<evidence type="ECO:0000256" key="5">
    <source>
        <dbReference type="ARBA" id="ARBA00023277"/>
    </source>
</evidence>
<protein>
    <recommendedName>
        <fullName evidence="3">3-hexulose-6-phosphate synthase</fullName>
        <ecNumber evidence="3">4.1.2.43</ecNumber>
    </recommendedName>
</protein>
<keyword evidence="8" id="KW-1185">Reference proteome</keyword>
<dbReference type="InParanoid" id="Q2FLC4"/>
<dbReference type="InterPro" id="IPR005493">
    <property type="entry name" value="RraA/RraA-like"/>
</dbReference>
<dbReference type="GO" id="GO:0006207">
    <property type="term" value="P:'de novo' pyrimidine nucleobase biosynthetic process"/>
    <property type="evidence" value="ECO:0007669"/>
    <property type="project" value="InterPro"/>
</dbReference>
<comment type="similarity">
    <text evidence="2">Belongs to the HPS/KGPDC family. HPS subfamily.</text>
</comment>
<dbReference type="InterPro" id="IPR011060">
    <property type="entry name" value="RibuloseP-bd_barrel"/>
</dbReference>
<dbReference type="Pfam" id="PF03737">
    <property type="entry name" value="RraA-like"/>
    <property type="match status" value="1"/>
</dbReference>
<dbReference type="HOGENOM" id="CLU_637161_0_0_2"/>
<dbReference type="InterPro" id="IPR041710">
    <property type="entry name" value="HPS/KGPDC"/>
</dbReference>
<gene>
    <name evidence="7" type="ordered locus">Mhun_0647</name>
</gene>
<dbReference type="Gene3D" id="3.20.20.70">
    <property type="entry name" value="Aldolase class I"/>
    <property type="match status" value="1"/>
</dbReference>